<evidence type="ECO:0000256" key="1">
    <source>
        <dbReference type="ARBA" id="ARBA00004418"/>
    </source>
</evidence>
<dbReference type="CDD" id="cd08500">
    <property type="entry name" value="PBP2_NikA_DppA_OppA_like_4"/>
    <property type="match status" value="1"/>
</dbReference>
<dbReference type="Gene3D" id="3.40.190.10">
    <property type="entry name" value="Periplasmic binding protein-like II"/>
    <property type="match status" value="1"/>
</dbReference>
<evidence type="ECO:0000256" key="2">
    <source>
        <dbReference type="ARBA" id="ARBA00005695"/>
    </source>
</evidence>
<dbReference type="SUPFAM" id="SSF53850">
    <property type="entry name" value="Periplasmic binding protein-like II"/>
    <property type="match status" value="1"/>
</dbReference>
<evidence type="ECO:0000259" key="3">
    <source>
        <dbReference type="Pfam" id="PF00496"/>
    </source>
</evidence>
<evidence type="ECO:0000313" key="5">
    <source>
        <dbReference type="Proteomes" id="UP000533469"/>
    </source>
</evidence>
<dbReference type="RefSeq" id="WP_183190788.1">
    <property type="nucleotide sequence ID" value="NZ_JACICD010000006.1"/>
</dbReference>
<comment type="caution">
    <text evidence="4">The sequence shown here is derived from an EMBL/GenBank/DDBJ whole genome shotgun (WGS) entry which is preliminary data.</text>
</comment>
<comment type="similarity">
    <text evidence="2">Belongs to the bacterial solute-binding protein 5 family.</text>
</comment>
<gene>
    <name evidence="4" type="ORF">FHS55_003248</name>
</gene>
<sequence length="656" mass="73591">MMLKRGLLRIAGLLAALVLSAALVPAVSGVARAEAIDLSLEPPVFVRDIWEGRLPPLAQRLPQVPRVIDLKAAGKEPGRYGGTLRALMGDQRDIRFVTLYGYARLVVFDLEGHIVPDILLNVDVEEGRRFTLHLRPGHRWSDGQPFTSEDFRYWWEDVAKDPKLNPGGPPLQMLVEGEPATFEVIDETTVRYSWSKPNPGFLPALAGAQPLVIVMPAHYMKQFHQRYADPLKLSSLIKEVRVKDWTALHDRMSRSYRPENPDLPLLGPWIPRTSPPAEFFVFERNPFFHRVDERGRQLPYIDKITISIGTASLIAAKVAAGGADLQARYLSFADYTFLKEGEARGGYKVRLWERGEGAYVALMPNLNVKDPGWRAVLRDVNVRRALSVGINRRDINQVIFFGLGHEGANTVIPGSALYDSRYDRAWAQYDPALANKLLDAAGLDRRDDDGIRLLPDGRRAEITVDTAGDSTEQTDILELVGYDWQKIGIKLHVHSAQANLLRRSVIAGNVMMTIWPGLDNAVPGPDMPPDALAPTNSMQFQWPLWGQYVDSSGREGEKPEDPAAAELADLALQWRRSVSTQERRAIWKRMLEINADQVFTIGVINRTSQPVVVNRQLRNVPETAIYSFEPGAYFGIYMPDTFWFDDGTSGLEVTRD</sequence>
<dbReference type="PANTHER" id="PTHR30290:SF62">
    <property type="entry name" value="OLIGOPEPTIDE ABC TRANSPORTER, PERIPLASMIC OLIGOPEPTIDE-BINDING PROTEIN"/>
    <property type="match status" value="1"/>
</dbReference>
<organism evidence="4 5">
    <name type="scientific">Ancylobacter tetraedralis</name>
    <dbReference type="NCBI Taxonomy" id="217068"/>
    <lineage>
        <taxon>Bacteria</taxon>
        <taxon>Pseudomonadati</taxon>
        <taxon>Pseudomonadota</taxon>
        <taxon>Alphaproteobacteria</taxon>
        <taxon>Hyphomicrobiales</taxon>
        <taxon>Xanthobacteraceae</taxon>
        <taxon>Ancylobacter</taxon>
    </lineage>
</organism>
<dbReference type="Proteomes" id="UP000533469">
    <property type="component" value="Unassembled WGS sequence"/>
</dbReference>
<dbReference type="InterPro" id="IPR039424">
    <property type="entry name" value="SBP_5"/>
</dbReference>
<reference evidence="4 5" key="1">
    <citation type="submission" date="2020-08" db="EMBL/GenBank/DDBJ databases">
        <title>Genomic Encyclopedia of Type Strains, Phase IV (KMG-IV): sequencing the most valuable type-strain genomes for metagenomic binning, comparative biology and taxonomic classification.</title>
        <authorList>
            <person name="Goeker M."/>
        </authorList>
    </citation>
    <scope>NUCLEOTIDE SEQUENCE [LARGE SCALE GENOMIC DNA]</scope>
    <source>
        <strain evidence="4 5">DSM 5895</strain>
    </source>
</reference>
<proteinExistence type="inferred from homology"/>
<dbReference type="Gene3D" id="3.10.105.10">
    <property type="entry name" value="Dipeptide-binding Protein, Domain 3"/>
    <property type="match status" value="1"/>
</dbReference>
<dbReference type="EMBL" id="JACICD010000006">
    <property type="protein sequence ID" value="MBB3772627.1"/>
    <property type="molecule type" value="Genomic_DNA"/>
</dbReference>
<keyword evidence="5" id="KW-1185">Reference proteome</keyword>
<dbReference type="Pfam" id="PF00496">
    <property type="entry name" value="SBP_bac_5"/>
    <property type="match status" value="1"/>
</dbReference>
<feature type="domain" description="Solute-binding protein family 5" evidence="3">
    <location>
        <begin position="115"/>
        <end position="526"/>
    </location>
</feature>
<dbReference type="GO" id="GO:0015833">
    <property type="term" value="P:peptide transport"/>
    <property type="evidence" value="ECO:0007669"/>
    <property type="project" value="TreeGrafter"/>
</dbReference>
<accession>A0A839ZD59</accession>
<comment type="subcellular location">
    <subcellularLocation>
        <location evidence="1">Periplasm</location>
    </subcellularLocation>
</comment>
<protein>
    <submittedName>
        <fullName evidence="4">Peptide/nickel transport system substrate-binding protein</fullName>
    </submittedName>
</protein>
<dbReference type="PANTHER" id="PTHR30290">
    <property type="entry name" value="PERIPLASMIC BINDING COMPONENT OF ABC TRANSPORTER"/>
    <property type="match status" value="1"/>
</dbReference>
<dbReference type="GO" id="GO:1904680">
    <property type="term" value="F:peptide transmembrane transporter activity"/>
    <property type="evidence" value="ECO:0007669"/>
    <property type="project" value="TreeGrafter"/>
</dbReference>
<evidence type="ECO:0000313" key="4">
    <source>
        <dbReference type="EMBL" id="MBB3772627.1"/>
    </source>
</evidence>
<dbReference type="AlphaFoldDB" id="A0A839ZD59"/>
<dbReference type="InterPro" id="IPR000914">
    <property type="entry name" value="SBP_5_dom"/>
</dbReference>
<name>A0A839ZD59_9HYPH</name>